<accession>A0A1J4MEB3</accession>
<evidence type="ECO:0000313" key="2">
    <source>
        <dbReference type="Proteomes" id="UP000186176"/>
    </source>
</evidence>
<evidence type="ECO:0000313" key="1">
    <source>
        <dbReference type="EMBL" id="OII71803.1"/>
    </source>
</evidence>
<sequence length="171" mass="19519">MIEDSSLFSLSKISINDLLVLREKRHENRIENAKLVGKPSNSEENFIEGLKKRIETNRICLGVNIIHDSILNNSFVLSNKQLSSNKNKRSLYTGAIVSKENIHLNQMNSSIISEQRTKINNVITEGNNTHILTHDLKIRKNRFVTKKNLTGTKIIWDSIQENIKSIVSPNE</sequence>
<dbReference type="AlphaFoldDB" id="A0A1J4MEB3"/>
<dbReference type="Proteomes" id="UP000186176">
    <property type="component" value="Unassembled WGS sequence"/>
</dbReference>
<name>A0A1J4MEB3_9CRYT</name>
<dbReference type="RefSeq" id="XP_028873422.1">
    <property type="nucleotide sequence ID" value="XM_029017624.1"/>
</dbReference>
<dbReference type="VEuPathDB" id="CryptoDB:cubi_00610"/>
<organism evidence="1 2">
    <name type="scientific">Cryptosporidium ubiquitum</name>
    <dbReference type="NCBI Taxonomy" id="857276"/>
    <lineage>
        <taxon>Eukaryota</taxon>
        <taxon>Sar</taxon>
        <taxon>Alveolata</taxon>
        <taxon>Apicomplexa</taxon>
        <taxon>Conoidasida</taxon>
        <taxon>Coccidia</taxon>
        <taxon>Eucoccidiorida</taxon>
        <taxon>Eimeriorina</taxon>
        <taxon>Cryptosporidiidae</taxon>
        <taxon>Cryptosporidium</taxon>
    </lineage>
</organism>
<dbReference type="GeneID" id="39977403"/>
<proteinExistence type="predicted"/>
<gene>
    <name evidence="1" type="ORF">cubi_00610</name>
</gene>
<reference evidence="1 2" key="1">
    <citation type="submission" date="2016-10" db="EMBL/GenBank/DDBJ databases">
        <title>Reductive evolution of mitochondrial metabolism and differential evolution of invasion-related proteins in Cryptosporidium.</title>
        <authorList>
            <person name="Liu S."/>
            <person name="Roellig D.M."/>
            <person name="Guo Y."/>
            <person name="Li N."/>
            <person name="Frace M.A."/>
            <person name="Tang K."/>
            <person name="Zhang L."/>
            <person name="Feng Y."/>
            <person name="Xiao L."/>
        </authorList>
    </citation>
    <scope>NUCLEOTIDE SEQUENCE [LARGE SCALE GENOMIC DNA]</scope>
    <source>
        <strain evidence="1">39726</strain>
    </source>
</reference>
<protein>
    <submittedName>
        <fullName evidence="1">Uncharacterized protein</fullName>
    </submittedName>
</protein>
<keyword evidence="2" id="KW-1185">Reference proteome</keyword>
<comment type="caution">
    <text evidence="1">The sequence shown here is derived from an EMBL/GenBank/DDBJ whole genome shotgun (WGS) entry which is preliminary data.</text>
</comment>
<dbReference type="EMBL" id="LRBP01000027">
    <property type="protein sequence ID" value="OII71803.1"/>
    <property type="molecule type" value="Genomic_DNA"/>
</dbReference>
<dbReference type="OrthoDB" id="343287at2759"/>